<dbReference type="EMBL" id="VSRR010000236">
    <property type="protein sequence ID" value="MPC12776.1"/>
    <property type="molecule type" value="Genomic_DNA"/>
</dbReference>
<name>A0A5B7CWS3_PORTR</name>
<accession>A0A5B7CWS3</accession>
<organism evidence="1 2">
    <name type="scientific">Portunus trituberculatus</name>
    <name type="common">Swimming crab</name>
    <name type="synonym">Neptunus trituberculatus</name>
    <dbReference type="NCBI Taxonomy" id="210409"/>
    <lineage>
        <taxon>Eukaryota</taxon>
        <taxon>Metazoa</taxon>
        <taxon>Ecdysozoa</taxon>
        <taxon>Arthropoda</taxon>
        <taxon>Crustacea</taxon>
        <taxon>Multicrustacea</taxon>
        <taxon>Malacostraca</taxon>
        <taxon>Eumalacostraca</taxon>
        <taxon>Eucarida</taxon>
        <taxon>Decapoda</taxon>
        <taxon>Pleocyemata</taxon>
        <taxon>Brachyura</taxon>
        <taxon>Eubrachyura</taxon>
        <taxon>Portunoidea</taxon>
        <taxon>Portunidae</taxon>
        <taxon>Portuninae</taxon>
        <taxon>Portunus</taxon>
    </lineage>
</organism>
<evidence type="ECO:0000313" key="2">
    <source>
        <dbReference type="Proteomes" id="UP000324222"/>
    </source>
</evidence>
<proteinExistence type="predicted"/>
<reference evidence="1 2" key="1">
    <citation type="submission" date="2019-05" db="EMBL/GenBank/DDBJ databases">
        <title>Another draft genome of Portunus trituberculatus and its Hox gene families provides insights of decapod evolution.</title>
        <authorList>
            <person name="Jeong J.-H."/>
            <person name="Song I."/>
            <person name="Kim S."/>
            <person name="Choi T."/>
            <person name="Kim D."/>
            <person name="Ryu S."/>
            <person name="Kim W."/>
        </authorList>
    </citation>
    <scope>NUCLEOTIDE SEQUENCE [LARGE SCALE GENOMIC DNA]</scope>
    <source>
        <tissue evidence="1">Muscle</tissue>
    </source>
</reference>
<protein>
    <submittedName>
        <fullName evidence="1">Uncharacterized protein</fullName>
    </submittedName>
</protein>
<evidence type="ECO:0000313" key="1">
    <source>
        <dbReference type="EMBL" id="MPC12776.1"/>
    </source>
</evidence>
<sequence length="147" mass="16244">MLGFRTSRVLCGLRLALRSWRPLFLTTRPNIPKPQRAHPRPSLATHAPYAAASGAAVGQGGKGHWRWSVMRGSSVSETRGPARDWAANCATAGSRPWRGKEEGTGLKRWAGVWREGKCRDWEERLKGGVGWEGVNVVGEWERKGTEA</sequence>
<gene>
    <name evidence="1" type="ORF">E2C01_005484</name>
</gene>
<dbReference type="Proteomes" id="UP000324222">
    <property type="component" value="Unassembled WGS sequence"/>
</dbReference>
<comment type="caution">
    <text evidence="1">The sequence shown here is derived from an EMBL/GenBank/DDBJ whole genome shotgun (WGS) entry which is preliminary data.</text>
</comment>
<keyword evidence="2" id="KW-1185">Reference proteome</keyword>
<dbReference type="AlphaFoldDB" id="A0A5B7CWS3"/>